<evidence type="ECO:0000256" key="5">
    <source>
        <dbReference type="ARBA" id="ARBA00022840"/>
    </source>
</evidence>
<dbReference type="GO" id="GO:0043138">
    <property type="term" value="F:3'-5' DNA helicase activity"/>
    <property type="evidence" value="ECO:0007669"/>
    <property type="project" value="UniProtKB-EC"/>
</dbReference>
<keyword evidence="2 10" id="KW-0547">Nucleotide-binding</keyword>
<accession>B4VVC0</accession>
<dbReference type="InterPro" id="IPR000212">
    <property type="entry name" value="DNA_helicase_UvrD/REP"/>
</dbReference>
<evidence type="ECO:0000256" key="9">
    <source>
        <dbReference type="ARBA" id="ARBA00048988"/>
    </source>
</evidence>
<evidence type="ECO:0000313" key="12">
    <source>
        <dbReference type="EMBL" id="EDX74230.1"/>
    </source>
</evidence>
<dbReference type="Proteomes" id="UP000003835">
    <property type="component" value="Unassembled WGS sequence"/>
</dbReference>
<keyword evidence="4 10" id="KW-0347">Helicase</keyword>
<evidence type="ECO:0000256" key="6">
    <source>
        <dbReference type="ARBA" id="ARBA00023235"/>
    </source>
</evidence>
<evidence type="ECO:0000313" key="13">
    <source>
        <dbReference type="Proteomes" id="UP000003835"/>
    </source>
</evidence>
<dbReference type="RefSeq" id="WP_006102535.1">
    <property type="nucleotide sequence ID" value="NZ_DS989854.1"/>
</dbReference>
<evidence type="ECO:0000256" key="2">
    <source>
        <dbReference type="ARBA" id="ARBA00022741"/>
    </source>
</evidence>
<feature type="binding site" evidence="10">
    <location>
        <begin position="34"/>
        <end position="41"/>
    </location>
    <ligand>
        <name>ATP</name>
        <dbReference type="ChEBI" id="CHEBI:30616"/>
    </ligand>
</feature>
<dbReference type="eggNOG" id="COG0210">
    <property type="taxonomic scope" value="Bacteria"/>
</dbReference>
<dbReference type="GO" id="GO:0000725">
    <property type="term" value="P:recombinational repair"/>
    <property type="evidence" value="ECO:0007669"/>
    <property type="project" value="TreeGrafter"/>
</dbReference>
<keyword evidence="13" id="KW-1185">Reference proteome</keyword>
<dbReference type="GO" id="GO:0003677">
    <property type="term" value="F:DNA binding"/>
    <property type="evidence" value="ECO:0007669"/>
    <property type="project" value="UniProtKB-KW"/>
</dbReference>
<dbReference type="OrthoDB" id="9810135at2"/>
<name>B4VVC0_9CYAN</name>
<comment type="catalytic activity">
    <reaction evidence="7">
        <text>Couples ATP hydrolysis with the unwinding of duplex DNA by translocating in the 3'-5' direction.</text>
        <dbReference type="EC" id="5.6.2.4"/>
    </reaction>
</comment>
<keyword evidence="5 10" id="KW-0067">ATP-binding</keyword>
<keyword evidence="3 10" id="KW-0378">Hydrolase</keyword>
<dbReference type="InterPro" id="IPR014017">
    <property type="entry name" value="DNA_helicase_UvrD-like_C"/>
</dbReference>
<evidence type="ECO:0000256" key="10">
    <source>
        <dbReference type="PROSITE-ProRule" id="PRU00560"/>
    </source>
</evidence>
<dbReference type="SUPFAM" id="SSF52540">
    <property type="entry name" value="P-loop containing nucleoside triphosphate hydrolases"/>
    <property type="match status" value="1"/>
</dbReference>
<proteinExistence type="inferred from homology"/>
<dbReference type="InterPro" id="IPR027417">
    <property type="entry name" value="P-loop_NTPase"/>
</dbReference>
<dbReference type="Gene3D" id="1.10.486.10">
    <property type="entry name" value="PCRA, domain 4"/>
    <property type="match status" value="1"/>
</dbReference>
<protein>
    <recommendedName>
        <fullName evidence="8">DNA 3'-5' helicase</fullName>
        <ecNumber evidence="8">5.6.2.4</ecNumber>
    </recommendedName>
</protein>
<dbReference type="GO" id="GO:0016887">
    <property type="term" value="F:ATP hydrolysis activity"/>
    <property type="evidence" value="ECO:0007669"/>
    <property type="project" value="RHEA"/>
</dbReference>
<comment type="catalytic activity">
    <reaction evidence="9">
        <text>ATP + H2O = ADP + phosphate + H(+)</text>
        <dbReference type="Rhea" id="RHEA:13065"/>
        <dbReference type="ChEBI" id="CHEBI:15377"/>
        <dbReference type="ChEBI" id="CHEBI:15378"/>
        <dbReference type="ChEBI" id="CHEBI:30616"/>
        <dbReference type="ChEBI" id="CHEBI:43474"/>
        <dbReference type="ChEBI" id="CHEBI:456216"/>
        <dbReference type="EC" id="5.6.2.4"/>
    </reaction>
</comment>
<feature type="domain" description="UvrD-like helicase ATP-binding" evidence="11">
    <location>
        <begin position="13"/>
        <end position="310"/>
    </location>
</feature>
<sequence length="568" mass="64481">MLQKLTPSPYQTCILNAVSQNLILPIKSGIGVIALAGTGKSTLITLIAETIQKQGLQPEEMVILVFGTKNKDDLRKCIQSKLGTKWGRTVRTIHSLAYSIYREALNVSTANVNPYKYETIASKLGWITGNVGRLGRLVANSDYPAILNEKAFIKLLELLRLYAYQPNPENIQTLNQTYNLSVTDFNRVAQAAKDCLDRGEEEALFRNQIDTTDMVWIPWKCQEIPFFKGAIARLKNRLKVILIDEAQDVDNLQLSMLQLLITSSQSFLIAVGDPNQSVYHFRGCLSDGLAKIMSRFNCQVFESPLNYRCGQLHLQLVRDIFPHIPIQAHPNAPQGEIRIISSADLLKCFTDSTLTYLIVSRKNSTLIQSAIRIIATGKTATIKDEKAGDYLFKEIKRIAEKPYNPLTFEHKLDVYAAKTRHFLEQSPDAPTRLAEFADFIESIRTLYDTYKPATLQKWQTTINQIFNSRKSTSIHLLSIHSAKGAEAEVVFLLYPEEIPFTHSQQSLEELQQEWNTLYIALTRIKANRNPGSGILYLVLKERDCTIYPDWLPQAYRQLYKFDKPVNSI</sequence>
<evidence type="ECO:0000256" key="8">
    <source>
        <dbReference type="ARBA" id="ARBA00034808"/>
    </source>
</evidence>
<evidence type="ECO:0000256" key="3">
    <source>
        <dbReference type="ARBA" id="ARBA00022801"/>
    </source>
</evidence>
<dbReference type="STRING" id="118168.MC7420_4215"/>
<dbReference type="EC" id="5.6.2.4" evidence="8"/>
<comment type="similarity">
    <text evidence="1">Belongs to the helicase family. UvrD subfamily.</text>
</comment>
<dbReference type="InterPro" id="IPR014016">
    <property type="entry name" value="UvrD-like_ATP-bd"/>
</dbReference>
<dbReference type="AlphaFoldDB" id="B4VVC0"/>
<organism evidence="12 13">
    <name type="scientific">Coleofasciculus chthonoplastes PCC 7420</name>
    <dbReference type="NCBI Taxonomy" id="118168"/>
    <lineage>
        <taxon>Bacteria</taxon>
        <taxon>Bacillati</taxon>
        <taxon>Cyanobacteriota</taxon>
        <taxon>Cyanophyceae</taxon>
        <taxon>Coleofasciculales</taxon>
        <taxon>Coleofasciculaceae</taxon>
        <taxon>Coleofasciculus</taxon>
    </lineage>
</organism>
<dbReference type="PANTHER" id="PTHR11070:SF30">
    <property type="entry name" value="F-BOX DNA HELICASE 1"/>
    <property type="match status" value="1"/>
</dbReference>
<evidence type="ECO:0000259" key="11">
    <source>
        <dbReference type="PROSITE" id="PS51198"/>
    </source>
</evidence>
<dbReference type="PROSITE" id="PS51198">
    <property type="entry name" value="UVRD_HELICASE_ATP_BIND"/>
    <property type="match status" value="1"/>
</dbReference>
<dbReference type="Gene3D" id="3.40.50.300">
    <property type="entry name" value="P-loop containing nucleotide triphosphate hydrolases"/>
    <property type="match status" value="2"/>
</dbReference>
<gene>
    <name evidence="12" type="ORF">MC7420_4215</name>
</gene>
<dbReference type="InterPro" id="IPR013986">
    <property type="entry name" value="DExx_box_DNA_helicase_dom_sf"/>
</dbReference>
<evidence type="ECO:0000256" key="1">
    <source>
        <dbReference type="ARBA" id="ARBA00009922"/>
    </source>
</evidence>
<reference evidence="12 13" key="1">
    <citation type="submission" date="2008-07" db="EMBL/GenBank/DDBJ databases">
        <authorList>
            <person name="Tandeau de Marsac N."/>
            <person name="Ferriera S."/>
            <person name="Johnson J."/>
            <person name="Kravitz S."/>
            <person name="Beeson K."/>
            <person name="Sutton G."/>
            <person name="Rogers Y.-H."/>
            <person name="Friedman R."/>
            <person name="Frazier M."/>
            <person name="Venter J.C."/>
        </authorList>
    </citation>
    <scope>NUCLEOTIDE SEQUENCE [LARGE SCALE GENOMIC DNA]</scope>
    <source>
        <strain evidence="12 13">PCC 7420</strain>
    </source>
</reference>
<dbReference type="Gene3D" id="1.10.10.160">
    <property type="match status" value="1"/>
</dbReference>
<evidence type="ECO:0000256" key="4">
    <source>
        <dbReference type="ARBA" id="ARBA00022806"/>
    </source>
</evidence>
<dbReference type="Pfam" id="PF13361">
    <property type="entry name" value="UvrD_C"/>
    <property type="match status" value="1"/>
</dbReference>
<dbReference type="Pfam" id="PF00580">
    <property type="entry name" value="UvrD-helicase"/>
    <property type="match status" value="1"/>
</dbReference>
<dbReference type="GO" id="GO:0005524">
    <property type="term" value="F:ATP binding"/>
    <property type="evidence" value="ECO:0007669"/>
    <property type="project" value="UniProtKB-UniRule"/>
</dbReference>
<dbReference type="EMBL" id="DS989854">
    <property type="protein sequence ID" value="EDX74230.1"/>
    <property type="molecule type" value="Genomic_DNA"/>
</dbReference>
<keyword evidence="6" id="KW-0413">Isomerase</keyword>
<evidence type="ECO:0000256" key="7">
    <source>
        <dbReference type="ARBA" id="ARBA00034617"/>
    </source>
</evidence>
<dbReference type="HOGENOM" id="CLU_034823_0_0_3"/>
<dbReference type="PANTHER" id="PTHR11070">
    <property type="entry name" value="UVRD / RECB / PCRA DNA HELICASE FAMILY MEMBER"/>
    <property type="match status" value="1"/>
</dbReference>